<name>A0A1G6WNF7_9SPHI</name>
<sequence>MPHNVSKMKIVAWSDPESREEEGNMTVQVNPETYSQKIEIKYSDKQAQGTSGKLPKFSKIEPQKMDFELMFDRTGVINGATAGELGVDEDIDKLQKLIVEYQGDKHRPRFVSIYWGTLQFDGALESMDISYKLFSSQGAPLRAIVKTTFIGSVGDKKRVAKENAQSPDLTKIRVVMEGDTLPLLCYKIYGDAKYYIEVAQVNNLNDFRYLRTGSTIKFPPLNK</sequence>
<proteinExistence type="predicted"/>
<gene>
    <name evidence="2" type="ORF">SAMN05216464_102248</name>
</gene>
<dbReference type="InterPro" id="IPR045361">
    <property type="entry name" value="CIS_tube_prot_N"/>
</dbReference>
<dbReference type="AlphaFoldDB" id="A0A1G6WNF7"/>
<evidence type="ECO:0000259" key="1">
    <source>
        <dbReference type="Pfam" id="PF19266"/>
    </source>
</evidence>
<protein>
    <recommendedName>
        <fullName evidence="1">Contractile injection system tube protein N-terminal domain-containing protein</fullName>
    </recommendedName>
</protein>
<dbReference type="Pfam" id="PF19266">
    <property type="entry name" value="CIS_tube"/>
    <property type="match status" value="1"/>
</dbReference>
<keyword evidence="3" id="KW-1185">Reference proteome</keyword>
<feature type="domain" description="Contractile injection system tube protein N-terminal" evidence="1">
    <location>
        <begin position="5"/>
        <end position="159"/>
    </location>
</feature>
<reference evidence="2 3" key="1">
    <citation type="submission" date="2016-10" db="EMBL/GenBank/DDBJ databases">
        <authorList>
            <person name="de Groot N.N."/>
        </authorList>
    </citation>
    <scope>NUCLEOTIDE SEQUENCE [LARGE SCALE GENOMIC DNA]</scope>
    <source>
        <strain evidence="2 3">47C3B</strain>
    </source>
</reference>
<evidence type="ECO:0000313" key="3">
    <source>
        <dbReference type="Proteomes" id="UP000199072"/>
    </source>
</evidence>
<dbReference type="EMBL" id="FNAI01000002">
    <property type="protein sequence ID" value="SDD67480.1"/>
    <property type="molecule type" value="Genomic_DNA"/>
</dbReference>
<dbReference type="Proteomes" id="UP000199072">
    <property type="component" value="Unassembled WGS sequence"/>
</dbReference>
<accession>A0A1G6WNF7</accession>
<dbReference type="STRING" id="1391627.SAMN05216464_102248"/>
<evidence type="ECO:0000313" key="2">
    <source>
        <dbReference type="EMBL" id="SDD67480.1"/>
    </source>
</evidence>
<organism evidence="2 3">
    <name type="scientific">Mucilaginibacter pineti</name>
    <dbReference type="NCBI Taxonomy" id="1391627"/>
    <lineage>
        <taxon>Bacteria</taxon>
        <taxon>Pseudomonadati</taxon>
        <taxon>Bacteroidota</taxon>
        <taxon>Sphingobacteriia</taxon>
        <taxon>Sphingobacteriales</taxon>
        <taxon>Sphingobacteriaceae</taxon>
        <taxon>Mucilaginibacter</taxon>
    </lineage>
</organism>